<organism evidence="2 3">
    <name type="scientific">Rotaria magnacalcarata</name>
    <dbReference type="NCBI Taxonomy" id="392030"/>
    <lineage>
        <taxon>Eukaryota</taxon>
        <taxon>Metazoa</taxon>
        <taxon>Spiralia</taxon>
        <taxon>Gnathifera</taxon>
        <taxon>Rotifera</taxon>
        <taxon>Eurotatoria</taxon>
        <taxon>Bdelloidea</taxon>
        <taxon>Philodinida</taxon>
        <taxon>Philodinidae</taxon>
        <taxon>Rotaria</taxon>
    </lineage>
</organism>
<dbReference type="SUPFAM" id="SSF57302">
    <property type="entry name" value="Snake toxin-like"/>
    <property type="match status" value="2"/>
</dbReference>
<feature type="chain" id="PRO_5032543856" evidence="1">
    <location>
        <begin position="22"/>
        <end position="188"/>
    </location>
</feature>
<dbReference type="InterPro" id="IPR045860">
    <property type="entry name" value="Snake_toxin-like_sf"/>
</dbReference>
<dbReference type="EMBL" id="CAJOBG010000696">
    <property type="protein sequence ID" value="CAF3846493.1"/>
    <property type="molecule type" value="Genomic_DNA"/>
</dbReference>
<reference evidence="2" key="1">
    <citation type="submission" date="2021-02" db="EMBL/GenBank/DDBJ databases">
        <authorList>
            <person name="Nowell W R."/>
        </authorList>
    </citation>
    <scope>NUCLEOTIDE SEQUENCE</scope>
</reference>
<protein>
    <submittedName>
        <fullName evidence="2">Uncharacterized protein</fullName>
    </submittedName>
</protein>
<evidence type="ECO:0000256" key="1">
    <source>
        <dbReference type="SAM" id="SignalP"/>
    </source>
</evidence>
<keyword evidence="3" id="KW-1185">Reference proteome</keyword>
<comment type="caution">
    <text evidence="2">The sequence shown here is derived from an EMBL/GenBank/DDBJ whole genome shotgun (WGS) entry which is preliminary data.</text>
</comment>
<dbReference type="Proteomes" id="UP000663866">
    <property type="component" value="Unassembled WGS sequence"/>
</dbReference>
<proteinExistence type="predicted"/>
<dbReference type="AlphaFoldDB" id="A0A819E9G0"/>
<accession>A0A819E9G0</accession>
<keyword evidence="1" id="KW-0732">Signal</keyword>
<sequence length="188" mass="19627">MARISIVMFIQLAACISISHAALTCYSCTNCGITWNDSKATIVQTSGSGDYCRKAVAGVVINRDFSSSCSSANVLGHGIFCCETDLCVLPTLVSGLECYYCATCTKPFSANGASIVSSNTTGDSCYKIAAAVTTSRGIMPGCVSASVLGIGTWCCNTDLCNAGQSIVPMNLKIIILAFLICIGLMKMF</sequence>
<gene>
    <name evidence="2" type="ORF">OVN521_LOCUS6589</name>
</gene>
<evidence type="ECO:0000313" key="3">
    <source>
        <dbReference type="Proteomes" id="UP000663866"/>
    </source>
</evidence>
<feature type="signal peptide" evidence="1">
    <location>
        <begin position="1"/>
        <end position="21"/>
    </location>
</feature>
<name>A0A819E9G0_9BILA</name>
<evidence type="ECO:0000313" key="2">
    <source>
        <dbReference type="EMBL" id="CAF3846493.1"/>
    </source>
</evidence>